<feature type="domain" description="Major facilitator superfamily (MFS) profile" evidence="8">
    <location>
        <begin position="64"/>
        <end position="492"/>
    </location>
</feature>
<evidence type="ECO:0000313" key="10">
    <source>
        <dbReference type="RefSeq" id="XP_006817923.1"/>
    </source>
</evidence>
<evidence type="ECO:0000256" key="7">
    <source>
        <dbReference type="SAM" id="Phobius"/>
    </source>
</evidence>
<dbReference type="Pfam" id="PF07690">
    <property type="entry name" value="MFS_1"/>
    <property type="match status" value="1"/>
</dbReference>
<evidence type="ECO:0000259" key="8">
    <source>
        <dbReference type="PROSITE" id="PS50850"/>
    </source>
</evidence>
<feature type="transmembrane region" description="Helical" evidence="7">
    <location>
        <begin position="404"/>
        <end position="426"/>
    </location>
</feature>
<feature type="transmembrane region" description="Helical" evidence="7">
    <location>
        <begin position="217"/>
        <end position="236"/>
    </location>
</feature>
<gene>
    <name evidence="10" type="primary">LOC102807027</name>
</gene>
<evidence type="ECO:0000256" key="2">
    <source>
        <dbReference type="ARBA" id="ARBA00008335"/>
    </source>
</evidence>
<feature type="transmembrane region" description="Helical" evidence="7">
    <location>
        <begin position="98"/>
        <end position="117"/>
    </location>
</feature>
<accession>A0ABM0MD32</accession>
<keyword evidence="3" id="KW-0813">Transport</keyword>
<dbReference type="SUPFAM" id="SSF103473">
    <property type="entry name" value="MFS general substrate transporter"/>
    <property type="match status" value="1"/>
</dbReference>
<feature type="transmembrane region" description="Helical" evidence="7">
    <location>
        <begin position="193"/>
        <end position="211"/>
    </location>
</feature>
<feature type="transmembrane region" description="Helical" evidence="7">
    <location>
        <begin position="446"/>
        <end position="464"/>
    </location>
</feature>
<keyword evidence="6 7" id="KW-0472">Membrane</keyword>
<dbReference type="Gene3D" id="1.20.1250.20">
    <property type="entry name" value="MFS general substrate transporter like domains"/>
    <property type="match status" value="1"/>
</dbReference>
<dbReference type="PROSITE" id="PS50850">
    <property type="entry name" value="MFS"/>
    <property type="match status" value="1"/>
</dbReference>
<name>A0ABM0MD32_SACKO</name>
<feature type="transmembrane region" description="Helical" evidence="7">
    <location>
        <begin position="470"/>
        <end position="489"/>
    </location>
</feature>
<keyword evidence="9" id="KW-1185">Reference proteome</keyword>
<feature type="transmembrane region" description="Helical" evidence="7">
    <location>
        <begin position="64"/>
        <end position="86"/>
    </location>
</feature>
<dbReference type="Pfam" id="PF00083">
    <property type="entry name" value="Sugar_tr"/>
    <property type="match status" value="1"/>
</dbReference>
<feature type="transmembrane region" description="Helical" evidence="7">
    <location>
        <begin position="379"/>
        <end position="398"/>
    </location>
</feature>
<dbReference type="Proteomes" id="UP000694865">
    <property type="component" value="Unplaced"/>
</dbReference>
<evidence type="ECO:0000256" key="1">
    <source>
        <dbReference type="ARBA" id="ARBA00004141"/>
    </source>
</evidence>
<feature type="transmembrane region" description="Helical" evidence="7">
    <location>
        <begin position="152"/>
        <end position="172"/>
    </location>
</feature>
<protein>
    <submittedName>
        <fullName evidence="10">Synaptic vesicle 2-related protein-like</fullName>
    </submittedName>
</protein>
<dbReference type="InterPro" id="IPR036259">
    <property type="entry name" value="MFS_trans_sf"/>
</dbReference>
<dbReference type="PANTHER" id="PTHR23511">
    <property type="entry name" value="SYNAPTIC VESICLE GLYCOPROTEIN 2"/>
    <property type="match status" value="1"/>
</dbReference>
<dbReference type="GeneID" id="102807027"/>
<proteinExistence type="inferred from homology"/>
<evidence type="ECO:0000256" key="3">
    <source>
        <dbReference type="ARBA" id="ARBA00022448"/>
    </source>
</evidence>
<dbReference type="InterPro" id="IPR005828">
    <property type="entry name" value="MFS_sugar_transport-like"/>
</dbReference>
<dbReference type="InterPro" id="IPR011701">
    <property type="entry name" value="MFS"/>
</dbReference>
<dbReference type="PANTHER" id="PTHR23511:SF45">
    <property type="entry name" value="SVOP LIKE"/>
    <property type="match status" value="1"/>
</dbReference>
<comment type="subcellular location">
    <subcellularLocation>
        <location evidence="1">Membrane</location>
        <topology evidence="1">Multi-pass membrane protein</topology>
    </subcellularLocation>
</comment>
<comment type="similarity">
    <text evidence="2">Belongs to the major facilitator superfamily.</text>
</comment>
<feature type="transmembrane region" description="Helical" evidence="7">
    <location>
        <begin position="129"/>
        <end position="146"/>
    </location>
</feature>
<evidence type="ECO:0000256" key="6">
    <source>
        <dbReference type="ARBA" id="ARBA00023136"/>
    </source>
</evidence>
<keyword evidence="4 7" id="KW-0812">Transmembrane</keyword>
<feature type="transmembrane region" description="Helical" evidence="7">
    <location>
        <begin position="352"/>
        <end position="372"/>
    </location>
</feature>
<evidence type="ECO:0000256" key="5">
    <source>
        <dbReference type="ARBA" id="ARBA00022989"/>
    </source>
</evidence>
<dbReference type="RefSeq" id="XP_006817923.1">
    <property type="nucleotide sequence ID" value="XM_006817860.1"/>
</dbReference>
<organism evidence="9 10">
    <name type="scientific">Saccoglossus kowalevskii</name>
    <name type="common">Acorn worm</name>
    <dbReference type="NCBI Taxonomy" id="10224"/>
    <lineage>
        <taxon>Eukaryota</taxon>
        <taxon>Metazoa</taxon>
        <taxon>Hemichordata</taxon>
        <taxon>Enteropneusta</taxon>
        <taxon>Harrimaniidae</taxon>
        <taxon>Saccoglossus</taxon>
    </lineage>
</organism>
<keyword evidence="5 7" id="KW-1133">Transmembrane helix</keyword>
<evidence type="ECO:0000313" key="9">
    <source>
        <dbReference type="Proteomes" id="UP000694865"/>
    </source>
</evidence>
<reference evidence="10" key="1">
    <citation type="submission" date="2025-08" db="UniProtKB">
        <authorList>
            <consortium name="RefSeq"/>
        </authorList>
    </citation>
    <scope>IDENTIFICATION</scope>
    <source>
        <tissue evidence="10">Testes</tissue>
    </source>
</reference>
<dbReference type="InterPro" id="IPR020846">
    <property type="entry name" value="MFS_dom"/>
</dbReference>
<sequence>MRSVKRMYQRLLDGSSNDEEELDILHPSTNQTIQRKRPDGSGQQTYTVEEAVEHMGFGKFQISLTFLLGTFTFSDACEMMLLAVLSPVVRCEWQLSPYQVASITTVVFAGMLIGSSVWGTSTDRYGRKVILFLVAVWISYYGYLTAFSPNYYWLILLRFLVGFGIGGAPQGFTALSEFLPSKQRAKLLGSTQVFWALGTCFEVFMAFLVIPTIGWRYLVGFSAIPLTISLLAFRYLPESVRYCMAAGQQDVAVETLKRIAKENNTTLPPGELVKSVELPRGKFVDLFTKEYARTTLHLWFLWFAAAFSYYGLVLVSSEVLEFDSVCGAMEEWSKNSKEDGICFCQLLSKSDYVTIILTTLGELVAIPMNVLLVDAIGRIKLLVLYFFLFAMFICFLLICSNRIFLTFTVFGIRAFSSGIFNIVYIYTVEVYPTTVRAVGLGTGSSMARVGAMITPFVAQVLLVYSVNYAVFVYAGVSVIGLLLAATLPIETRGRPIKEH</sequence>
<evidence type="ECO:0000256" key="4">
    <source>
        <dbReference type="ARBA" id="ARBA00022692"/>
    </source>
</evidence>
<feature type="transmembrane region" description="Helical" evidence="7">
    <location>
        <begin position="296"/>
        <end position="315"/>
    </location>
</feature>